<proteinExistence type="predicted"/>
<sequence>MVKKIYTMIALEDIEAGSPVYTREKRVSDYLRLIAQFRFRELWRMFRADSVLCLATASGSDQKIVGLFTSQSDMQFDGVIDSIPVVNSRFNPDDDMKSDYGYVFKLPDDPDADWSMKLMPAWGTIEPPDGSDPVDN</sequence>
<gene>
    <name evidence="1" type="ORF">LCGC14_2671650</name>
</gene>
<organism evidence="1">
    <name type="scientific">marine sediment metagenome</name>
    <dbReference type="NCBI Taxonomy" id="412755"/>
    <lineage>
        <taxon>unclassified sequences</taxon>
        <taxon>metagenomes</taxon>
        <taxon>ecological metagenomes</taxon>
    </lineage>
</organism>
<comment type="caution">
    <text evidence="1">The sequence shown here is derived from an EMBL/GenBank/DDBJ whole genome shotgun (WGS) entry which is preliminary data.</text>
</comment>
<evidence type="ECO:0000313" key="1">
    <source>
        <dbReference type="EMBL" id="KKK95553.1"/>
    </source>
</evidence>
<dbReference type="AlphaFoldDB" id="A0A0F8ZNY3"/>
<name>A0A0F8ZNY3_9ZZZZ</name>
<reference evidence="1" key="1">
    <citation type="journal article" date="2015" name="Nature">
        <title>Complex archaea that bridge the gap between prokaryotes and eukaryotes.</title>
        <authorList>
            <person name="Spang A."/>
            <person name="Saw J.H."/>
            <person name="Jorgensen S.L."/>
            <person name="Zaremba-Niedzwiedzka K."/>
            <person name="Martijn J."/>
            <person name="Lind A.E."/>
            <person name="van Eijk R."/>
            <person name="Schleper C."/>
            <person name="Guy L."/>
            <person name="Ettema T.J."/>
        </authorList>
    </citation>
    <scope>NUCLEOTIDE SEQUENCE</scope>
</reference>
<accession>A0A0F8ZNY3</accession>
<protein>
    <submittedName>
        <fullName evidence="1">Uncharacterized protein</fullName>
    </submittedName>
</protein>
<dbReference type="EMBL" id="LAZR01046862">
    <property type="protein sequence ID" value="KKK95553.1"/>
    <property type="molecule type" value="Genomic_DNA"/>
</dbReference>